<sequence>MNQNPQGPFKHYERPHNSRTMINKSGSKYWMILMVLIVIIIVALVPVVHHLAANSETSNRVVELQKATKKRKRVTEKKTSKTQINAKVKDKAKKKTLSKPKVQAQDKPVETKVKQYTVQSGDSLTSIADKFNLTVNDLAQLNQLNPEDQVNAGQKLRVK</sequence>
<dbReference type="InterPro" id="IPR036779">
    <property type="entry name" value="LysM_dom_sf"/>
</dbReference>
<evidence type="ECO:0000259" key="3">
    <source>
        <dbReference type="PROSITE" id="PS51782"/>
    </source>
</evidence>
<evidence type="ECO:0000313" key="4">
    <source>
        <dbReference type="EMBL" id="QYN52775.1"/>
    </source>
</evidence>
<keyword evidence="5" id="KW-1185">Reference proteome</keyword>
<keyword evidence="2" id="KW-1133">Transmembrane helix</keyword>
<dbReference type="Pfam" id="PF01476">
    <property type="entry name" value="LysM"/>
    <property type="match status" value="1"/>
</dbReference>
<name>A0ABX8W8Z5_9LACO</name>
<organism evidence="4 5">
    <name type="scientific">Lactobacillus panisapium</name>
    <dbReference type="NCBI Taxonomy" id="2012495"/>
    <lineage>
        <taxon>Bacteria</taxon>
        <taxon>Bacillati</taxon>
        <taxon>Bacillota</taxon>
        <taxon>Bacilli</taxon>
        <taxon>Lactobacillales</taxon>
        <taxon>Lactobacillaceae</taxon>
        <taxon>Lactobacillus</taxon>
    </lineage>
</organism>
<dbReference type="CDD" id="cd00118">
    <property type="entry name" value="LysM"/>
    <property type="match status" value="1"/>
</dbReference>
<proteinExistence type="predicted"/>
<dbReference type="PANTHER" id="PTHR33734:SF22">
    <property type="entry name" value="MEMBRANE-BOUND LYTIC MUREIN TRANSGLYCOSYLASE D"/>
    <property type="match status" value="1"/>
</dbReference>
<dbReference type="EMBL" id="CP048268">
    <property type="protein sequence ID" value="QYN52775.1"/>
    <property type="molecule type" value="Genomic_DNA"/>
</dbReference>
<feature type="region of interest" description="Disordered" evidence="1">
    <location>
        <begin position="63"/>
        <end position="108"/>
    </location>
</feature>
<gene>
    <name evidence="4" type="ORF">GYM71_04835</name>
</gene>
<accession>A0ABX8W8Z5</accession>
<keyword evidence="2" id="KW-0472">Membrane</keyword>
<dbReference type="PANTHER" id="PTHR33734">
    <property type="entry name" value="LYSM DOMAIN-CONTAINING GPI-ANCHORED PROTEIN 2"/>
    <property type="match status" value="1"/>
</dbReference>
<dbReference type="SMART" id="SM00257">
    <property type="entry name" value="LysM"/>
    <property type="match status" value="1"/>
</dbReference>
<dbReference type="RefSeq" id="WP_220221115.1">
    <property type="nucleotide sequence ID" value="NZ_CP048268.1"/>
</dbReference>
<keyword evidence="2" id="KW-0812">Transmembrane</keyword>
<protein>
    <submittedName>
        <fullName evidence="4">LysM peptidoglycan-binding domain-containing protein</fullName>
    </submittedName>
</protein>
<feature type="domain" description="LysM" evidence="3">
    <location>
        <begin position="114"/>
        <end position="158"/>
    </location>
</feature>
<dbReference type="Proteomes" id="UP000826550">
    <property type="component" value="Chromosome"/>
</dbReference>
<reference evidence="4 5" key="1">
    <citation type="submission" date="2020-01" db="EMBL/GenBank/DDBJ databases">
        <title>Vast differences in strain-level diversity in the gut microbiota of two closely related honey bee species.</title>
        <authorList>
            <person name="Ellegaard K.M."/>
            <person name="Suenami S."/>
            <person name="Miyazaki R."/>
            <person name="Engel P."/>
        </authorList>
    </citation>
    <scope>NUCLEOTIDE SEQUENCE [LARGE SCALE GENOMIC DNA]</scope>
    <source>
        <strain evidence="4 5">ESL0416</strain>
    </source>
</reference>
<dbReference type="SUPFAM" id="SSF54106">
    <property type="entry name" value="LysM domain"/>
    <property type="match status" value="1"/>
</dbReference>
<evidence type="ECO:0000256" key="1">
    <source>
        <dbReference type="SAM" id="MobiDB-lite"/>
    </source>
</evidence>
<evidence type="ECO:0000256" key="2">
    <source>
        <dbReference type="SAM" id="Phobius"/>
    </source>
</evidence>
<dbReference type="Gene3D" id="3.10.350.10">
    <property type="entry name" value="LysM domain"/>
    <property type="match status" value="1"/>
</dbReference>
<feature type="transmembrane region" description="Helical" evidence="2">
    <location>
        <begin position="29"/>
        <end position="52"/>
    </location>
</feature>
<dbReference type="InterPro" id="IPR018392">
    <property type="entry name" value="LysM"/>
</dbReference>
<evidence type="ECO:0000313" key="5">
    <source>
        <dbReference type="Proteomes" id="UP000826550"/>
    </source>
</evidence>
<dbReference type="PROSITE" id="PS51782">
    <property type="entry name" value="LYSM"/>
    <property type="match status" value="1"/>
</dbReference>